<proteinExistence type="predicted"/>
<feature type="chain" id="PRO_5047537280" evidence="1">
    <location>
        <begin position="25"/>
        <end position="291"/>
    </location>
</feature>
<name>A0ABV3L9X5_9RHOB</name>
<dbReference type="Pfam" id="PF06629">
    <property type="entry name" value="MipA"/>
    <property type="match status" value="1"/>
</dbReference>
<protein>
    <submittedName>
        <fullName evidence="2">MipA/OmpV family protein</fullName>
    </submittedName>
</protein>
<evidence type="ECO:0000313" key="2">
    <source>
        <dbReference type="EMBL" id="MEV8468246.1"/>
    </source>
</evidence>
<keyword evidence="3" id="KW-1185">Reference proteome</keyword>
<comment type="caution">
    <text evidence="2">The sequence shown here is derived from an EMBL/GenBank/DDBJ whole genome shotgun (WGS) entry which is preliminary data.</text>
</comment>
<evidence type="ECO:0000313" key="3">
    <source>
        <dbReference type="Proteomes" id="UP001553161"/>
    </source>
</evidence>
<dbReference type="EMBL" id="JBFBVU010000024">
    <property type="protein sequence ID" value="MEV8468246.1"/>
    <property type="molecule type" value="Genomic_DNA"/>
</dbReference>
<feature type="signal peptide" evidence="1">
    <location>
        <begin position="1"/>
        <end position="24"/>
    </location>
</feature>
<sequence length="291" mass="32063">MNGFSRHWMWATILAAAVGGAAQAQTQYDEDNGRLELPLWELGIGLTGRQTAEYPGASDYATRVVAFPYIAYRGKFLEIGEQDTLRFIPFQTERFELAFSFDGNSAVERRSTELHGALPDLDALVEFGPEFIWRAAEIDPVFGDRTLGRVELALQTRGAFSVGWPPEYEGFVVRPVLRYRQNGALKPGSRVEAAIGPLFGTQGINEYFYAVDDSNGDGYKASHGYMGTEITASIRYPVSRRVRLIGGVGLGILSGAVSEDSPLFESNFNASGYIGFTASIFQSKRQALKDR</sequence>
<keyword evidence="1" id="KW-0732">Signal</keyword>
<accession>A0ABV3L9X5</accession>
<reference evidence="2 3" key="1">
    <citation type="submission" date="2024-07" db="EMBL/GenBank/DDBJ databases">
        <authorList>
            <person name="Kang M."/>
        </authorList>
    </citation>
    <scope>NUCLEOTIDE SEQUENCE [LARGE SCALE GENOMIC DNA]</scope>
    <source>
        <strain evidence="2 3">DFM31</strain>
    </source>
</reference>
<organism evidence="2 3">
    <name type="scientific">Meridianimarinicoccus marinus</name>
    <dbReference type="NCBI Taxonomy" id="3231483"/>
    <lineage>
        <taxon>Bacteria</taxon>
        <taxon>Pseudomonadati</taxon>
        <taxon>Pseudomonadota</taxon>
        <taxon>Alphaproteobacteria</taxon>
        <taxon>Rhodobacterales</taxon>
        <taxon>Paracoccaceae</taxon>
        <taxon>Meridianimarinicoccus</taxon>
    </lineage>
</organism>
<dbReference type="RefSeq" id="WP_366194197.1">
    <property type="nucleotide sequence ID" value="NZ_JBFBVU010000024.1"/>
</dbReference>
<dbReference type="Proteomes" id="UP001553161">
    <property type="component" value="Unassembled WGS sequence"/>
</dbReference>
<evidence type="ECO:0000256" key="1">
    <source>
        <dbReference type="SAM" id="SignalP"/>
    </source>
</evidence>
<dbReference type="InterPro" id="IPR010583">
    <property type="entry name" value="MipA"/>
</dbReference>
<gene>
    <name evidence="2" type="ORF">AB0T83_15835</name>
</gene>